<evidence type="ECO:0000256" key="8">
    <source>
        <dbReference type="SAM" id="Phobius"/>
    </source>
</evidence>
<feature type="transmembrane region" description="Helical" evidence="8">
    <location>
        <begin position="309"/>
        <end position="327"/>
    </location>
</feature>
<dbReference type="PANTHER" id="PTHR30472">
    <property type="entry name" value="FERRIC ENTEROBACTIN TRANSPORT SYSTEM PERMEASE PROTEIN"/>
    <property type="match status" value="1"/>
</dbReference>
<proteinExistence type="inferred from homology"/>
<dbReference type="Pfam" id="PF01032">
    <property type="entry name" value="FecCD"/>
    <property type="match status" value="1"/>
</dbReference>
<evidence type="ECO:0000256" key="5">
    <source>
        <dbReference type="ARBA" id="ARBA00022692"/>
    </source>
</evidence>
<evidence type="ECO:0000256" key="3">
    <source>
        <dbReference type="ARBA" id="ARBA00022448"/>
    </source>
</evidence>
<dbReference type="EMBL" id="JBHSXS010000012">
    <property type="protein sequence ID" value="MFC6882279.1"/>
    <property type="molecule type" value="Genomic_DNA"/>
</dbReference>
<evidence type="ECO:0000256" key="2">
    <source>
        <dbReference type="ARBA" id="ARBA00007935"/>
    </source>
</evidence>
<dbReference type="Proteomes" id="UP001596380">
    <property type="component" value="Unassembled WGS sequence"/>
</dbReference>
<accession>A0ABW2CNJ2</accession>
<feature type="transmembrane region" description="Helical" evidence="8">
    <location>
        <begin position="93"/>
        <end position="115"/>
    </location>
</feature>
<feature type="transmembrane region" description="Helical" evidence="8">
    <location>
        <begin position="151"/>
        <end position="172"/>
    </location>
</feature>
<comment type="similarity">
    <text evidence="2">Belongs to the binding-protein-dependent transport system permease family. FecCD subfamily.</text>
</comment>
<evidence type="ECO:0000256" key="4">
    <source>
        <dbReference type="ARBA" id="ARBA00022475"/>
    </source>
</evidence>
<evidence type="ECO:0000256" key="1">
    <source>
        <dbReference type="ARBA" id="ARBA00004651"/>
    </source>
</evidence>
<dbReference type="PANTHER" id="PTHR30472:SF1">
    <property type="entry name" value="FE(3+) DICITRATE TRANSPORT SYSTEM PERMEASE PROTEIN FECC-RELATED"/>
    <property type="match status" value="1"/>
</dbReference>
<evidence type="ECO:0000313" key="10">
    <source>
        <dbReference type="EMBL" id="MFC6882279.1"/>
    </source>
</evidence>
<sequence>MSAKRTDHRTLWLAAAAAAVLLAAASSVAVGAQDLPITDLWHGLWARDGSHEARLVWGSRVPRTVLGLIVGACLGLSGALIQGYTRNPLADPGLIGVNAGAGLAVALAAGTLGVTTVTGQVWFAMGGALVAAVAGYLAGSAGARGPSPLRLTLAGLALGALLTGITSGLALLDPRAFEQGRAWSAGSLTGRDLGTAWTLLPFLAAGLVLALACARALNAVALGEETATALGLGVNRLRATLVAAVALLAGTATAAAGPIGFVGLMVPHAARWAVGNDQRWVLACTLLLAPALLLSADVAARVLLSPDELPVGVVTAFLGGPALLAVVRTRRLGGS</sequence>
<feature type="transmembrane region" description="Helical" evidence="8">
    <location>
        <begin position="196"/>
        <end position="217"/>
    </location>
</feature>
<evidence type="ECO:0000256" key="7">
    <source>
        <dbReference type="ARBA" id="ARBA00023136"/>
    </source>
</evidence>
<dbReference type="RefSeq" id="WP_160822641.1">
    <property type="nucleotide sequence ID" value="NZ_JBHSXE010000001.1"/>
</dbReference>
<evidence type="ECO:0000256" key="9">
    <source>
        <dbReference type="SAM" id="SignalP"/>
    </source>
</evidence>
<feature type="transmembrane region" description="Helical" evidence="8">
    <location>
        <begin position="255"/>
        <end position="274"/>
    </location>
</feature>
<keyword evidence="7 8" id="KW-0472">Membrane</keyword>
<evidence type="ECO:0000256" key="6">
    <source>
        <dbReference type="ARBA" id="ARBA00022989"/>
    </source>
</evidence>
<protein>
    <submittedName>
        <fullName evidence="10">FecCD family ABC transporter permease</fullName>
    </submittedName>
</protein>
<feature type="transmembrane region" description="Helical" evidence="8">
    <location>
        <begin position="281"/>
        <end position="303"/>
    </location>
</feature>
<comment type="caution">
    <text evidence="10">The sequence shown here is derived from an EMBL/GenBank/DDBJ whole genome shotgun (WGS) entry which is preliminary data.</text>
</comment>
<dbReference type="Gene3D" id="1.10.3470.10">
    <property type="entry name" value="ABC transporter involved in vitamin B12 uptake, BtuC"/>
    <property type="match status" value="1"/>
</dbReference>
<gene>
    <name evidence="10" type="ORF">ACFQKB_21170</name>
</gene>
<keyword evidence="5 8" id="KW-0812">Transmembrane</keyword>
<dbReference type="CDD" id="cd06550">
    <property type="entry name" value="TM_ABC_iron-siderophores_like"/>
    <property type="match status" value="1"/>
</dbReference>
<feature type="transmembrane region" description="Helical" evidence="8">
    <location>
        <begin position="121"/>
        <end position="139"/>
    </location>
</feature>
<keyword evidence="6 8" id="KW-1133">Transmembrane helix</keyword>
<keyword evidence="9" id="KW-0732">Signal</keyword>
<keyword evidence="11" id="KW-1185">Reference proteome</keyword>
<feature type="signal peptide" evidence="9">
    <location>
        <begin position="1"/>
        <end position="32"/>
    </location>
</feature>
<keyword evidence="4" id="KW-1003">Cell membrane</keyword>
<dbReference type="SUPFAM" id="SSF81345">
    <property type="entry name" value="ABC transporter involved in vitamin B12 uptake, BtuC"/>
    <property type="match status" value="1"/>
</dbReference>
<organism evidence="10 11">
    <name type="scientific">Actinomadura yumaensis</name>
    <dbReference type="NCBI Taxonomy" id="111807"/>
    <lineage>
        <taxon>Bacteria</taxon>
        <taxon>Bacillati</taxon>
        <taxon>Actinomycetota</taxon>
        <taxon>Actinomycetes</taxon>
        <taxon>Streptosporangiales</taxon>
        <taxon>Thermomonosporaceae</taxon>
        <taxon>Actinomadura</taxon>
    </lineage>
</organism>
<feature type="chain" id="PRO_5046714488" evidence="9">
    <location>
        <begin position="33"/>
        <end position="335"/>
    </location>
</feature>
<dbReference type="InterPro" id="IPR037294">
    <property type="entry name" value="ABC_BtuC-like"/>
</dbReference>
<comment type="subcellular location">
    <subcellularLocation>
        <location evidence="1">Cell membrane</location>
        <topology evidence="1">Multi-pass membrane protein</topology>
    </subcellularLocation>
</comment>
<dbReference type="InterPro" id="IPR000522">
    <property type="entry name" value="ABC_transptr_permease_BtuC"/>
</dbReference>
<name>A0ABW2CNJ2_9ACTN</name>
<reference evidence="11" key="1">
    <citation type="journal article" date="2019" name="Int. J. Syst. Evol. Microbiol.">
        <title>The Global Catalogue of Microorganisms (GCM) 10K type strain sequencing project: providing services to taxonomists for standard genome sequencing and annotation.</title>
        <authorList>
            <consortium name="The Broad Institute Genomics Platform"/>
            <consortium name="The Broad Institute Genome Sequencing Center for Infectious Disease"/>
            <person name="Wu L."/>
            <person name="Ma J."/>
        </authorList>
    </citation>
    <scope>NUCLEOTIDE SEQUENCE [LARGE SCALE GENOMIC DNA]</scope>
    <source>
        <strain evidence="11">JCM 3369</strain>
    </source>
</reference>
<evidence type="ECO:0000313" key="11">
    <source>
        <dbReference type="Proteomes" id="UP001596380"/>
    </source>
</evidence>
<feature type="transmembrane region" description="Helical" evidence="8">
    <location>
        <begin position="64"/>
        <end position="81"/>
    </location>
</feature>
<keyword evidence="3" id="KW-0813">Transport</keyword>